<keyword evidence="3" id="KW-0813">Transport</keyword>
<feature type="transmembrane region" description="Helical" evidence="8">
    <location>
        <begin position="164"/>
        <end position="184"/>
    </location>
</feature>
<evidence type="ECO:0000256" key="1">
    <source>
        <dbReference type="ARBA" id="ARBA00004651"/>
    </source>
</evidence>
<evidence type="ECO:0000313" key="10">
    <source>
        <dbReference type="Proteomes" id="UP000198822"/>
    </source>
</evidence>
<dbReference type="AlphaFoldDB" id="A0A1G8DTT6"/>
<dbReference type="InterPro" id="IPR000522">
    <property type="entry name" value="ABC_transptr_permease_BtuC"/>
</dbReference>
<dbReference type="PANTHER" id="PTHR30472:SF1">
    <property type="entry name" value="FE(3+) DICITRATE TRANSPORT SYSTEM PERMEASE PROTEIN FECC-RELATED"/>
    <property type="match status" value="1"/>
</dbReference>
<evidence type="ECO:0000256" key="3">
    <source>
        <dbReference type="ARBA" id="ARBA00022448"/>
    </source>
</evidence>
<dbReference type="InterPro" id="IPR037294">
    <property type="entry name" value="ABC_BtuC-like"/>
</dbReference>
<comment type="similarity">
    <text evidence="2">Belongs to the binding-protein-dependent transport system permease family. FecCD subfamily.</text>
</comment>
<keyword evidence="10" id="KW-1185">Reference proteome</keyword>
<feature type="transmembrane region" description="Helical" evidence="8">
    <location>
        <begin position="77"/>
        <end position="94"/>
    </location>
</feature>
<comment type="subcellular location">
    <subcellularLocation>
        <location evidence="1">Cell membrane</location>
        <topology evidence="1">Multi-pass membrane protein</topology>
    </subcellularLocation>
</comment>
<sequence>MTAAVDATTVATRSRRGVVVRIASLVGALVLLTAAIAASMFVGARDVPPDLVVHILLGGDASVQDTDAVLGLRLPRTIAAVLVGAALGVAGALIQALTRNPLADPGLLGVTSGSSFAVAMGVALFGITSPAQYVWIALIGAGIATTLVMAIGSVGRGGGDPVRIVLAGVAIGAVLAGIVAGLRLSNPRTFSVLQVWESGRLDNRGWDVLLPILPILCVGLVLALVLSPALDVLALGDDLASSLGARVGIVRTGTVIAVSILAGSATAVAGPLAFLGLMVPHVGRFLAGPRNGWIVILSALIAPVILIVSDMLARVALTNGELPVGVVLAFVGAPVLIVLARRRLGGRS</sequence>
<feature type="transmembrane region" description="Helical" evidence="8">
    <location>
        <begin position="322"/>
        <end position="340"/>
    </location>
</feature>
<evidence type="ECO:0000256" key="7">
    <source>
        <dbReference type="ARBA" id="ARBA00023136"/>
    </source>
</evidence>
<dbReference type="FunFam" id="1.10.3470.10:FF:000001">
    <property type="entry name" value="Vitamin B12 ABC transporter permease BtuC"/>
    <property type="match status" value="1"/>
</dbReference>
<dbReference type="STRING" id="399736.SAMN04489720_1774"/>
<organism evidence="9 10">
    <name type="scientific">Agrococcus jejuensis</name>
    <dbReference type="NCBI Taxonomy" id="399736"/>
    <lineage>
        <taxon>Bacteria</taxon>
        <taxon>Bacillati</taxon>
        <taxon>Actinomycetota</taxon>
        <taxon>Actinomycetes</taxon>
        <taxon>Micrococcales</taxon>
        <taxon>Microbacteriaceae</taxon>
        <taxon>Agrococcus</taxon>
    </lineage>
</organism>
<feature type="transmembrane region" description="Helical" evidence="8">
    <location>
        <begin position="133"/>
        <end position="152"/>
    </location>
</feature>
<keyword evidence="7 8" id="KW-0472">Membrane</keyword>
<evidence type="ECO:0000256" key="8">
    <source>
        <dbReference type="SAM" id="Phobius"/>
    </source>
</evidence>
<keyword evidence="6 8" id="KW-1133">Transmembrane helix</keyword>
<dbReference type="Proteomes" id="UP000198822">
    <property type="component" value="Chromosome I"/>
</dbReference>
<feature type="transmembrane region" description="Helical" evidence="8">
    <location>
        <begin position="22"/>
        <end position="42"/>
    </location>
</feature>
<evidence type="ECO:0000256" key="5">
    <source>
        <dbReference type="ARBA" id="ARBA00022692"/>
    </source>
</evidence>
<dbReference type="RefSeq" id="WP_197674587.1">
    <property type="nucleotide sequence ID" value="NZ_LT629695.1"/>
</dbReference>
<dbReference type="EMBL" id="LT629695">
    <property type="protein sequence ID" value="SDH61092.1"/>
    <property type="molecule type" value="Genomic_DNA"/>
</dbReference>
<feature type="transmembrane region" description="Helical" evidence="8">
    <location>
        <begin position="106"/>
        <end position="127"/>
    </location>
</feature>
<evidence type="ECO:0000313" key="9">
    <source>
        <dbReference type="EMBL" id="SDH61092.1"/>
    </source>
</evidence>
<proteinExistence type="inferred from homology"/>
<keyword evidence="5 8" id="KW-0812">Transmembrane</keyword>
<dbReference type="GO" id="GO:0022857">
    <property type="term" value="F:transmembrane transporter activity"/>
    <property type="evidence" value="ECO:0007669"/>
    <property type="project" value="InterPro"/>
</dbReference>
<feature type="transmembrane region" description="Helical" evidence="8">
    <location>
        <begin position="294"/>
        <end position="316"/>
    </location>
</feature>
<dbReference type="GO" id="GO:0005886">
    <property type="term" value="C:plasma membrane"/>
    <property type="evidence" value="ECO:0007669"/>
    <property type="project" value="UniProtKB-SubCell"/>
</dbReference>
<feature type="transmembrane region" description="Helical" evidence="8">
    <location>
        <begin position="208"/>
        <end position="236"/>
    </location>
</feature>
<dbReference type="Gene3D" id="1.10.3470.10">
    <property type="entry name" value="ABC transporter involved in vitamin B12 uptake, BtuC"/>
    <property type="match status" value="1"/>
</dbReference>
<evidence type="ECO:0000256" key="4">
    <source>
        <dbReference type="ARBA" id="ARBA00022475"/>
    </source>
</evidence>
<dbReference type="GO" id="GO:0033214">
    <property type="term" value="P:siderophore-iron import into cell"/>
    <property type="evidence" value="ECO:0007669"/>
    <property type="project" value="TreeGrafter"/>
</dbReference>
<name>A0A1G8DTT6_9MICO</name>
<dbReference type="PANTHER" id="PTHR30472">
    <property type="entry name" value="FERRIC ENTEROBACTIN TRANSPORT SYSTEM PERMEASE PROTEIN"/>
    <property type="match status" value="1"/>
</dbReference>
<evidence type="ECO:0000256" key="2">
    <source>
        <dbReference type="ARBA" id="ARBA00007935"/>
    </source>
</evidence>
<reference evidence="10" key="1">
    <citation type="submission" date="2016-10" db="EMBL/GenBank/DDBJ databases">
        <authorList>
            <person name="Varghese N."/>
            <person name="Submissions S."/>
        </authorList>
    </citation>
    <scope>NUCLEOTIDE SEQUENCE [LARGE SCALE GENOMIC DNA]</scope>
    <source>
        <strain evidence="10">DSM 22002</strain>
    </source>
</reference>
<evidence type="ECO:0000256" key="6">
    <source>
        <dbReference type="ARBA" id="ARBA00022989"/>
    </source>
</evidence>
<dbReference type="SUPFAM" id="SSF81345">
    <property type="entry name" value="ABC transporter involved in vitamin B12 uptake, BtuC"/>
    <property type="match status" value="1"/>
</dbReference>
<protein>
    <submittedName>
        <fullName evidence="9">Iron complex transport system permease protein</fullName>
    </submittedName>
</protein>
<gene>
    <name evidence="9" type="ORF">SAMN04489720_1774</name>
</gene>
<dbReference type="Pfam" id="PF01032">
    <property type="entry name" value="FecCD"/>
    <property type="match status" value="1"/>
</dbReference>
<accession>A0A1G8DTT6</accession>
<keyword evidence="4" id="KW-1003">Cell membrane</keyword>
<dbReference type="CDD" id="cd06550">
    <property type="entry name" value="TM_ABC_iron-siderophores_like"/>
    <property type="match status" value="1"/>
</dbReference>